<proteinExistence type="predicted"/>
<gene>
    <name evidence="1" type="ORF">CDAR_179511</name>
</gene>
<organism evidence="1 2">
    <name type="scientific">Caerostris darwini</name>
    <dbReference type="NCBI Taxonomy" id="1538125"/>
    <lineage>
        <taxon>Eukaryota</taxon>
        <taxon>Metazoa</taxon>
        <taxon>Ecdysozoa</taxon>
        <taxon>Arthropoda</taxon>
        <taxon>Chelicerata</taxon>
        <taxon>Arachnida</taxon>
        <taxon>Araneae</taxon>
        <taxon>Araneomorphae</taxon>
        <taxon>Entelegynae</taxon>
        <taxon>Araneoidea</taxon>
        <taxon>Araneidae</taxon>
        <taxon>Caerostris</taxon>
    </lineage>
</organism>
<dbReference type="EMBL" id="BPLQ01002307">
    <property type="protein sequence ID" value="GIX91222.1"/>
    <property type="molecule type" value="Genomic_DNA"/>
</dbReference>
<comment type="caution">
    <text evidence="1">The sequence shown here is derived from an EMBL/GenBank/DDBJ whole genome shotgun (WGS) entry which is preliminary data.</text>
</comment>
<accession>A0AAV4P1V4</accession>
<keyword evidence="2" id="KW-1185">Reference proteome</keyword>
<evidence type="ECO:0000313" key="2">
    <source>
        <dbReference type="Proteomes" id="UP001054837"/>
    </source>
</evidence>
<reference evidence="1 2" key="1">
    <citation type="submission" date="2021-06" db="EMBL/GenBank/DDBJ databases">
        <title>Caerostris darwini draft genome.</title>
        <authorList>
            <person name="Kono N."/>
            <person name="Arakawa K."/>
        </authorList>
    </citation>
    <scope>NUCLEOTIDE SEQUENCE [LARGE SCALE GENOMIC DNA]</scope>
</reference>
<dbReference type="Proteomes" id="UP001054837">
    <property type="component" value="Unassembled WGS sequence"/>
</dbReference>
<protein>
    <submittedName>
        <fullName evidence="1">Uncharacterized protein</fullName>
    </submittedName>
</protein>
<dbReference type="AlphaFoldDB" id="A0AAV4P1V4"/>
<sequence length="71" mass="8118">MKALDSQFNWEFPARAPLLSLARVWEQLWESSKSAKLSGKVTASKQIESQFHSPVTHKNSDDLRKLFTSLN</sequence>
<evidence type="ECO:0000313" key="1">
    <source>
        <dbReference type="EMBL" id="GIX91222.1"/>
    </source>
</evidence>
<name>A0AAV4P1V4_9ARAC</name>